<keyword evidence="3" id="KW-0677">Repeat</keyword>
<feature type="compositionally biased region" description="Basic residues" evidence="7">
    <location>
        <begin position="523"/>
        <end position="539"/>
    </location>
</feature>
<dbReference type="SMART" id="SM00320">
    <property type="entry name" value="WD40"/>
    <property type="match status" value="7"/>
</dbReference>
<dbReference type="InterPro" id="IPR001680">
    <property type="entry name" value="WD40_rpt"/>
</dbReference>
<dbReference type="InterPro" id="IPR015943">
    <property type="entry name" value="WD40/YVTN_repeat-like_dom_sf"/>
</dbReference>
<feature type="compositionally biased region" description="Low complexity" evidence="7">
    <location>
        <begin position="352"/>
        <end position="361"/>
    </location>
</feature>
<feature type="region of interest" description="Disordered" evidence="7">
    <location>
        <begin position="454"/>
        <end position="558"/>
    </location>
</feature>
<dbReference type="OrthoDB" id="2288928at2759"/>
<feature type="compositionally biased region" description="Polar residues" evidence="7">
    <location>
        <begin position="498"/>
        <end position="508"/>
    </location>
</feature>
<organism evidence="8 9">
    <name type="scientific">Dimargaris verticillata</name>
    <dbReference type="NCBI Taxonomy" id="2761393"/>
    <lineage>
        <taxon>Eukaryota</taxon>
        <taxon>Fungi</taxon>
        <taxon>Fungi incertae sedis</taxon>
        <taxon>Zoopagomycota</taxon>
        <taxon>Kickxellomycotina</taxon>
        <taxon>Dimargaritomycetes</taxon>
        <taxon>Dimargaritales</taxon>
        <taxon>Dimargaritaceae</taxon>
        <taxon>Dimargaris</taxon>
    </lineage>
</organism>
<accession>A0A9W8BC56</accession>
<evidence type="ECO:0000256" key="5">
    <source>
        <dbReference type="ARBA" id="ARBA00039514"/>
    </source>
</evidence>
<evidence type="ECO:0000256" key="6">
    <source>
        <dbReference type="PROSITE-ProRule" id="PRU00221"/>
    </source>
</evidence>
<dbReference type="InterPro" id="IPR036322">
    <property type="entry name" value="WD40_repeat_dom_sf"/>
</dbReference>
<keyword evidence="9" id="KW-1185">Reference proteome</keyword>
<evidence type="ECO:0000256" key="4">
    <source>
        <dbReference type="ARBA" id="ARBA00039238"/>
    </source>
</evidence>
<protein>
    <recommendedName>
        <fullName evidence="4">WD repeat-containing protein JIP5</fullName>
    </recommendedName>
    <alternativeName>
        <fullName evidence="5">WD repeat-containing protein jip5</fullName>
    </alternativeName>
</protein>
<evidence type="ECO:0000313" key="8">
    <source>
        <dbReference type="EMBL" id="KAJ1983803.1"/>
    </source>
</evidence>
<dbReference type="PANTHER" id="PTHR44019:SF20">
    <property type="entry name" value="WD REPEAT-CONTAINING PROTEIN 55"/>
    <property type="match status" value="1"/>
</dbReference>
<reference evidence="8" key="1">
    <citation type="submission" date="2022-07" db="EMBL/GenBank/DDBJ databases">
        <title>Phylogenomic reconstructions and comparative analyses of Kickxellomycotina fungi.</title>
        <authorList>
            <person name="Reynolds N.K."/>
            <person name="Stajich J.E."/>
            <person name="Barry K."/>
            <person name="Grigoriev I.V."/>
            <person name="Crous P."/>
            <person name="Smith M.E."/>
        </authorList>
    </citation>
    <scope>NUCLEOTIDE SEQUENCE</scope>
    <source>
        <strain evidence="8">RSA 567</strain>
    </source>
</reference>
<dbReference type="GO" id="GO:0016787">
    <property type="term" value="F:hydrolase activity"/>
    <property type="evidence" value="ECO:0007669"/>
    <property type="project" value="UniProtKB-KW"/>
</dbReference>
<dbReference type="EMBL" id="JANBQB010000040">
    <property type="protein sequence ID" value="KAJ1983803.1"/>
    <property type="molecule type" value="Genomic_DNA"/>
</dbReference>
<keyword evidence="2 6" id="KW-0853">WD repeat</keyword>
<gene>
    <name evidence="8" type="primary">WDR55</name>
    <name evidence="8" type="ORF">H4R34_001046</name>
</gene>
<evidence type="ECO:0000256" key="1">
    <source>
        <dbReference type="ARBA" id="ARBA00007625"/>
    </source>
</evidence>
<comment type="caution">
    <text evidence="8">The sequence shown here is derived from an EMBL/GenBank/DDBJ whole genome shotgun (WGS) entry which is preliminary data.</text>
</comment>
<dbReference type="AlphaFoldDB" id="A0A9W8BC56"/>
<sequence>MEYQGTTHRVGVIPLRHAVEDMAYHPQEPLLMAGLVTGEVHCFRTTPRSADTDNGVVVEHDCVSTTRPHKKAIRSVDFLTNNRFHGAKDAGRSESSHCQLVTASRDKSWSLMSVTPTGAEVVHRYENAHPEPLSKIRALSTTNMVATGDDSGVIRIWDVRTNKQVQEYTHHFDYIGDMFFVPEKRRLLTAGTDGLLAVLDLRHSKPVALSEEQDDELLSVMPVKNNQKVVVGTQTGVLGIFSWGNWGDVTDRFPGHPESVDTLCRVNDDTLLTGSSDGIIRAISIQPNSLVGVVGSHSSYPIERLDFSPDFDYLASLSHDNEVKLWSVKHLFEAVSDDDDTGNGDGDGNGNSSGNKTNDSNADTPLLPTSEKDPAPLTPTQEALRQRERREQAEAQLEQIDLDDEDKVEVRRRLAIAIGTKKKPPPIIVNVLTKRIVLEIKSEKLRALNAVAKAEKANVTSVPVAEPAEITSPSPALAADVQPNSHPTDVTDEVTAQPADQASSSNTAPGDGDSGDDDNSTPKSKRKRAHKPVRLKKALKGQANAQLRKKSNFFAGLS</sequence>
<feature type="repeat" description="WD" evidence="6">
    <location>
        <begin position="302"/>
        <end position="329"/>
    </location>
</feature>
<proteinExistence type="inferred from homology"/>
<feature type="repeat" description="WD" evidence="6">
    <location>
        <begin position="126"/>
        <end position="167"/>
    </location>
</feature>
<comment type="similarity">
    <text evidence="1">Belongs to the WD repeat WDR55 family.</text>
</comment>
<dbReference type="PANTHER" id="PTHR44019">
    <property type="entry name" value="WD REPEAT-CONTAINING PROTEIN 55"/>
    <property type="match status" value="1"/>
</dbReference>
<dbReference type="Pfam" id="PF24796">
    <property type="entry name" value="WDR55"/>
    <property type="match status" value="1"/>
</dbReference>
<name>A0A9W8BC56_9FUNG</name>
<evidence type="ECO:0000256" key="3">
    <source>
        <dbReference type="ARBA" id="ARBA00022737"/>
    </source>
</evidence>
<dbReference type="Proteomes" id="UP001151582">
    <property type="component" value="Unassembled WGS sequence"/>
</dbReference>
<dbReference type="Gene3D" id="2.130.10.10">
    <property type="entry name" value="YVTN repeat-like/Quinoprotein amine dehydrogenase"/>
    <property type="match status" value="2"/>
</dbReference>
<dbReference type="InterPro" id="IPR050505">
    <property type="entry name" value="WDR55/POC1"/>
</dbReference>
<dbReference type="SUPFAM" id="SSF50978">
    <property type="entry name" value="WD40 repeat-like"/>
    <property type="match status" value="1"/>
</dbReference>
<evidence type="ECO:0000256" key="2">
    <source>
        <dbReference type="ARBA" id="ARBA00022574"/>
    </source>
</evidence>
<keyword evidence="8" id="KW-0378">Hydrolase</keyword>
<evidence type="ECO:0000313" key="9">
    <source>
        <dbReference type="Proteomes" id="UP001151582"/>
    </source>
</evidence>
<dbReference type="PROSITE" id="PS50082">
    <property type="entry name" value="WD_REPEATS_2"/>
    <property type="match status" value="2"/>
</dbReference>
<feature type="region of interest" description="Disordered" evidence="7">
    <location>
        <begin position="336"/>
        <end position="400"/>
    </location>
</feature>
<feature type="compositionally biased region" description="Basic and acidic residues" evidence="7">
    <location>
        <begin position="384"/>
        <end position="393"/>
    </location>
</feature>
<evidence type="ECO:0000256" key="7">
    <source>
        <dbReference type="SAM" id="MobiDB-lite"/>
    </source>
</evidence>